<dbReference type="EMBL" id="WJIE01000005">
    <property type="protein sequence ID" value="MRG94018.1"/>
    <property type="molecule type" value="Genomic_DNA"/>
</dbReference>
<keyword evidence="5" id="KW-1185">Reference proteome</keyword>
<feature type="compositionally biased region" description="Acidic residues" evidence="1">
    <location>
        <begin position="312"/>
        <end position="322"/>
    </location>
</feature>
<comment type="caution">
    <text evidence="4">The sequence shown here is derived from an EMBL/GenBank/DDBJ whole genome shotgun (WGS) entry which is preliminary data.</text>
</comment>
<keyword evidence="2" id="KW-0472">Membrane</keyword>
<evidence type="ECO:0000313" key="4">
    <source>
        <dbReference type="EMBL" id="MRG94018.1"/>
    </source>
</evidence>
<feature type="region of interest" description="Disordered" evidence="1">
    <location>
        <begin position="312"/>
        <end position="335"/>
    </location>
</feature>
<accession>A0A6N7PPN0</accession>
<evidence type="ECO:0000256" key="1">
    <source>
        <dbReference type="SAM" id="MobiDB-lite"/>
    </source>
</evidence>
<dbReference type="RefSeq" id="WP_153820853.1">
    <property type="nucleotide sequence ID" value="NZ_WJIE01000005.1"/>
</dbReference>
<protein>
    <recommendedName>
        <fullName evidence="6">Zinc ribbon domain-containing protein</fullName>
    </recommendedName>
</protein>
<dbReference type="OrthoDB" id="5506220at2"/>
<organism evidence="4 5">
    <name type="scientific">Polyangium spumosum</name>
    <dbReference type="NCBI Taxonomy" id="889282"/>
    <lineage>
        <taxon>Bacteria</taxon>
        <taxon>Pseudomonadati</taxon>
        <taxon>Myxococcota</taxon>
        <taxon>Polyangia</taxon>
        <taxon>Polyangiales</taxon>
        <taxon>Polyangiaceae</taxon>
        <taxon>Polyangium</taxon>
    </lineage>
</organism>
<feature type="region of interest" description="Disordered" evidence="1">
    <location>
        <begin position="144"/>
        <end position="258"/>
    </location>
</feature>
<evidence type="ECO:0000256" key="2">
    <source>
        <dbReference type="SAM" id="Phobius"/>
    </source>
</evidence>
<keyword evidence="3" id="KW-0732">Signal</keyword>
<feature type="chain" id="PRO_5026816241" description="Zinc ribbon domain-containing protein" evidence="3">
    <location>
        <begin position="25"/>
        <end position="376"/>
    </location>
</feature>
<evidence type="ECO:0008006" key="6">
    <source>
        <dbReference type="Google" id="ProtNLM"/>
    </source>
</evidence>
<dbReference type="AlphaFoldDB" id="A0A6N7PPN0"/>
<dbReference type="Proteomes" id="UP000440224">
    <property type="component" value="Unassembled WGS sequence"/>
</dbReference>
<feature type="compositionally biased region" description="Low complexity" evidence="1">
    <location>
        <begin position="323"/>
        <end position="335"/>
    </location>
</feature>
<proteinExistence type="predicted"/>
<feature type="compositionally biased region" description="Low complexity" evidence="1">
    <location>
        <begin position="178"/>
        <end position="205"/>
    </location>
</feature>
<name>A0A6N7PPN0_9BACT</name>
<feature type="transmembrane region" description="Helical" evidence="2">
    <location>
        <begin position="269"/>
        <end position="288"/>
    </location>
</feature>
<keyword evidence="2" id="KW-1133">Transmembrane helix</keyword>
<gene>
    <name evidence="4" type="ORF">GF068_19150</name>
</gene>
<evidence type="ECO:0000313" key="5">
    <source>
        <dbReference type="Proteomes" id="UP000440224"/>
    </source>
</evidence>
<sequence length="376" mass="37914">MRCPGSFARGSVAVLAFTTATAFAASTSAEGKPTLSGSWSASPVSESFSFGNWVDACGPKPRGQGGGGGSVQIREQGGELSIVGAGRAWSTAECWEQAPGLGRVSHSQSGGGRFWRTRCSLSNEKQRITVTTTVSATDSSITMQETSEHQVTAEGVTCTATASRSRSFGLVKREGEEAAPSASASASASAAPSSPPADAAASGAPSAPPAPKARPIGITSPRKDDAPIPAGPRDPEGAERGDAAATATGAVGGRKGVADDVGRERKQTFVAIVIGLAFVLGFAGLVLLRRGRRPAEAASFAEEEEAFAEGDAAAEAEAEADAEMPAAAPEVQAAARTSPTAAAAAARKVCPTCGERYGAEDQFCGADGTTLVPLNR</sequence>
<evidence type="ECO:0000256" key="3">
    <source>
        <dbReference type="SAM" id="SignalP"/>
    </source>
</evidence>
<reference evidence="4 5" key="1">
    <citation type="submission" date="2019-10" db="EMBL/GenBank/DDBJ databases">
        <title>A soil myxobacterium in the family Polyangiaceae.</title>
        <authorList>
            <person name="Li Y."/>
            <person name="Wang J."/>
        </authorList>
    </citation>
    <scope>NUCLEOTIDE SEQUENCE [LARGE SCALE GENOMIC DNA]</scope>
    <source>
        <strain evidence="4 5">DSM 14734</strain>
    </source>
</reference>
<feature type="signal peptide" evidence="3">
    <location>
        <begin position="1"/>
        <end position="24"/>
    </location>
</feature>
<feature type="compositionally biased region" description="Basic and acidic residues" evidence="1">
    <location>
        <begin position="233"/>
        <end position="242"/>
    </location>
</feature>
<keyword evidence="2" id="KW-0812">Transmembrane</keyword>